<reference evidence="1" key="1">
    <citation type="submission" date="2021-06" db="EMBL/GenBank/DDBJ databases">
        <title>Comparative genomics, transcriptomics and evolutionary studies reveal genomic signatures of adaptation to plant cell wall in hemibiotrophic fungi.</title>
        <authorList>
            <consortium name="DOE Joint Genome Institute"/>
            <person name="Baroncelli R."/>
            <person name="Diaz J.F."/>
            <person name="Benocci T."/>
            <person name="Peng M."/>
            <person name="Battaglia E."/>
            <person name="Haridas S."/>
            <person name="Andreopoulos W."/>
            <person name="Labutti K."/>
            <person name="Pangilinan J."/>
            <person name="Floch G.L."/>
            <person name="Makela M.R."/>
            <person name="Henrissat B."/>
            <person name="Grigoriev I.V."/>
            <person name="Crouch J.A."/>
            <person name="De Vries R.P."/>
            <person name="Sukno S.A."/>
            <person name="Thon M.R."/>
        </authorList>
    </citation>
    <scope>NUCLEOTIDE SEQUENCE</scope>
    <source>
        <strain evidence="1">MAFF235873</strain>
    </source>
</reference>
<dbReference type="Proteomes" id="UP001232148">
    <property type="component" value="Unassembled WGS sequence"/>
</dbReference>
<gene>
    <name evidence="1" type="ORF">LX32DRAFT_457800</name>
</gene>
<dbReference type="AlphaFoldDB" id="A0AAD9LZR8"/>
<evidence type="ECO:0000313" key="2">
    <source>
        <dbReference type="Proteomes" id="UP001232148"/>
    </source>
</evidence>
<organism evidence="1 2">
    <name type="scientific">Colletotrichum zoysiae</name>
    <dbReference type="NCBI Taxonomy" id="1216348"/>
    <lineage>
        <taxon>Eukaryota</taxon>
        <taxon>Fungi</taxon>
        <taxon>Dikarya</taxon>
        <taxon>Ascomycota</taxon>
        <taxon>Pezizomycotina</taxon>
        <taxon>Sordariomycetes</taxon>
        <taxon>Hypocreomycetidae</taxon>
        <taxon>Glomerellales</taxon>
        <taxon>Glomerellaceae</taxon>
        <taxon>Colletotrichum</taxon>
        <taxon>Colletotrichum graminicola species complex</taxon>
    </lineage>
</organism>
<accession>A0AAD9LZR8</accession>
<dbReference type="EMBL" id="MU842903">
    <property type="protein sequence ID" value="KAK2026999.1"/>
    <property type="molecule type" value="Genomic_DNA"/>
</dbReference>
<sequence length="81" mass="9084">MSSVRSSRPKRADGRYRPKYAWLLQGQVPCMNGTCVNGHRCVCVCVWQDMSVHRQGLGAHVYSYSKRPHAPRVGVRASGCH</sequence>
<name>A0AAD9LZR8_9PEZI</name>
<proteinExistence type="predicted"/>
<protein>
    <submittedName>
        <fullName evidence="1">Uncharacterized protein</fullName>
    </submittedName>
</protein>
<evidence type="ECO:0000313" key="1">
    <source>
        <dbReference type="EMBL" id="KAK2026999.1"/>
    </source>
</evidence>
<comment type="caution">
    <text evidence="1">The sequence shown here is derived from an EMBL/GenBank/DDBJ whole genome shotgun (WGS) entry which is preliminary data.</text>
</comment>
<keyword evidence="2" id="KW-1185">Reference proteome</keyword>